<proteinExistence type="predicted"/>
<dbReference type="Pfam" id="PF06821">
    <property type="entry name" value="Ser_hydrolase"/>
    <property type="match status" value="1"/>
</dbReference>
<dbReference type="SUPFAM" id="SSF53474">
    <property type="entry name" value="alpha/beta-Hydrolases"/>
    <property type="match status" value="1"/>
</dbReference>
<dbReference type="Proteomes" id="UP000712673">
    <property type="component" value="Unassembled WGS sequence"/>
</dbReference>
<accession>A0A937W0R2</accession>
<dbReference type="AlphaFoldDB" id="A0A937W0R2"/>
<comment type="caution">
    <text evidence="1">The sequence shown here is derived from an EMBL/GenBank/DDBJ whole genome shotgun (WGS) entry which is preliminary data.</text>
</comment>
<protein>
    <recommendedName>
        <fullName evidence="3">Alpha/beta hydrolase</fullName>
    </recommendedName>
</protein>
<name>A0A937W0R2_UNCTE</name>
<gene>
    <name evidence="1" type="ORF">FJZ47_13215</name>
</gene>
<evidence type="ECO:0000313" key="2">
    <source>
        <dbReference type="Proteomes" id="UP000712673"/>
    </source>
</evidence>
<organism evidence="1 2">
    <name type="scientific">Tectimicrobiota bacterium</name>
    <dbReference type="NCBI Taxonomy" id="2528274"/>
    <lineage>
        <taxon>Bacteria</taxon>
        <taxon>Pseudomonadati</taxon>
        <taxon>Nitrospinota/Tectimicrobiota group</taxon>
        <taxon>Candidatus Tectimicrobiota</taxon>
    </lineage>
</organism>
<reference evidence="1" key="1">
    <citation type="submission" date="2019-03" db="EMBL/GenBank/DDBJ databases">
        <title>Lake Tanganyika Metagenome-Assembled Genomes (MAGs).</title>
        <authorList>
            <person name="Tran P."/>
        </authorList>
    </citation>
    <scope>NUCLEOTIDE SEQUENCE</scope>
    <source>
        <strain evidence="1">K_DeepCast_65m_m2_066</strain>
    </source>
</reference>
<dbReference type="GO" id="GO:0016787">
    <property type="term" value="F:hydrolase activity"/>
    <property type="evidence" value="ECO:0007669"/>
    <property type="project" value="InterPro"/>
</dbReference>
<evidence type="ECO:0008006" key="3">
    <source>
        <dbReference type="Google" id="ProtNLM"/>
    </source>
</evidence>
<dbReference type="InterPro" id="IPR029058">
    <property type="entry name" value="AB_hydrolase_fold"/>
</dbReference>
<dbReference type="EMBL" id="VGLS01000396">
    <property type="protein sequence ID" value="MBM3224749.1"/>
    <property type="molecule type" value="Genomic_DNA"/>
</dbReference>
<evidence type="ECO:0000313" key="1">
    <source>
        <dbReference type="EMBL" id="MBM3224749.1"/>
    </source>
</evidence>
<sequence>MRPILVRSIGGYEGSAYPHPQRQLDASLQAAGYQVEALELPQNTAPDYPTCLAFLRAQLQGLEHGVLMLHSLASRLFFLLVETARQQGPLHSPLVDTAVLLAPANGRYLADWVPEVAAFFAQNVWVPELTGTARRLLLVTSDNDPYWEEAAADLEVFRQQPGVEVLVLAGQGHLNQAEVSQDLPEVRAWLLQTERHL</sequence>
<dbReference type="Gene3D" id="3.40.50.1820">
    <property type="entry name" value="alpha/beta hydrolase"/>
    <property type="match status" value="1"/>
</dbReference>
<dbReference type="InterPro" id="IPR010662">
    <property type="entry name" value="RBBP9/YdeN"/>
</dbReference>